<feature type="domain" description="Glycosyltransferase 2-like" evidence="9">
    <location>
        <begin position="18"/>
        <end position="179"/>
    </location>
</feature>
<dbReference type="Proteomes" id="UP000316921">
    <property type="component" value="Chromosome"/>
</dbReference>
<dbReference type="AlphaFoldDB" id="A0A518BKE2"/>
<organism evidence="10 11">
    <name type="scientific">Engelhardtia mirabilis</name>
    <dbReference type="NCBI Taxonomy" id="2528011"/>
    <lineage>
        <taxon>Bacteria</taxon>
        <taxon>Pseudomonadati</taxon>
        <taxon>Planctomycetota</taxon>
        <taxon>Planctomycetia</taxon>
        <taxon>Planctomycetia incertae sedis</taxon>
        <taxon>Engelhardtia</taxon>
    </lineage>
</organism>
<evidence type="ECO:0000313" key="10">
    <source>
        <dbReference type="EMBL" id="QDU67435.1"/>
    </source>
</evidence>
<dbReference type="InterPro" id="IPR001173">
    <property type="entry name" value="Glyco_trans_2-like"/>
</dbReference>
<dbReference type="CDD" id="cd04187">
    <property type="entry name" value="DPM1_like_bac"/>
    <property type="match status" value="1"/>
</dbReference>
<evidence type="ECO:0000256" key="8">
    <source>
        <dbReference type="SAM" id="Phobius"/>
    </source>
</evidence>
<keyword evidence="11" id="KW-1185">Reference proteome</keyword>
<keyword evidence="4 8" id="KW-0812">Transmembrane</keyword>
<evidence type="ECO:0000256" key="4">
    <source>
        <dbReference type="ARBA" id="ARBA00022692"/>
    </source>
</evidence>
<evidence type="ECO:0000313" key="11">
    <source>
        <dbReference type="Proteomes" id="UP000316921"/>
    </source>
</evidence>
<dbReference type="PANTHER" id="PTHR48090">
    <property type="entry name" value="UNDECAPRENYL-PHOSPHATE 4-DEOXY-4-FORMAMIDO-L-ARABINOSE TRANSFERASE-RELATED"/>
    <property type="match status" value="1"/>
</dbReference>
<dbReference type="EC" id="2.4.2.53" evidence="10"/>
<keyword evidence="7 8" id="KW-0472">Membrane</keyword>
<dbReference type="RefSeq" id="WP_145065615.1">
    <property type="nucleotide sequence ID" value="NZ_CP036287.1"/>
</dbReference>
<proteinExistence type="predicted"/>
<keyword evidence="2 10" id="KW-0328">Glycosyltransferase</keyword>
<sequence>MDAPPQPPKDRDGPIAVSVVVPIYNERESLPVLHGEIAAAMTALGQPWEVLYVDDGSTDGSLGIMLGLREVDPHIRIVKFRRNYGQTAGLGAGFDHARGAVVVTLDGDLQNDPADIPRLLERVHDGYDIVAGWRKRREDGFILRRLPSIIANRLIAWFTGVSIHDTGCTLKAFRRELVRSLSIYADQHRFLPVLSAGRGARVTEMVVNHRPRRFGVSKYGLSRAVRVLFDLMSIKLVTQFSQRPLHYFGLLSMTFAGLGLFFASVGLISFQPDPDLGRGDGRINRWEWMVITVLMMVFCLVVFYALLGLLSELVVKASGMHRRGILNRILNELH</sequence>
<gene>
    <name evidence="10" type="primary">arnC_2</name>
    <name evidence="10" type="ORF">Pla133_25180</name>
</gene>
<feature type="transmembrane region" description="Helical" evidence="8">
    <location>
        <begin position="288"/>
        <end position="315"/>
    </location>
</feature>
<dbReference type="GO" id="GO:0099621">
    <property type="term" value="F:undecaprenyl-phosphate 4-deoxy-4-formamido-L-arabinose transferase activity"/>
    <property type="evidence" value="ECO:0007669"/>
    <property type="project" value="UniProtKB-EC"/>
</dbReference>
<evidence type="ECO:0000256" key="6">
    <source>
        <dbReference type="ARBA" id="ARBA00022989"/>
    </source>
</evidence>
<dbReference type="Gene3D" id="3.90.550.10">
    <property type="entry name" value="Spore Coat Polysaccharide Biosynthesis Protein SpsA, Chain A"/>
    <property type="match status" value="1"/>
</dbReference>
<keyword evidence="6 8" id="KW-1133">Transmembrane helix</keyword>
<dbReference type="EMBL" id="CP036287">
    <property type="protein sequence ID" value="QDU67435.1"/>
    <property type="molecule type" value="Genomic_DNA"/>
</dbReference>
<evidence type="ECO:0000259" key="9">
    <source>
        <dbReference type="Pfam" id="PF00535"/>
    </source>
</evidence>
<dbReference type="SUPFAM" id="SSF53448">
    <property type="entry name" value="Nucleotide-diphospho-sugar transferases"/>
    <property type="match status" value="1"/>
</dbReference>
<dbReference type="PANTHER" id="PTHR48090:SF3">
    <property type="entry name" value="UNDECAPRENYL-PHOSPHATE 4-DEOXY-4-FORMAMIDO-L-ARABINOSE TRANSFERASE"/>
    <property type="match status" value="1"/>
</dbReference>
<evidence type="ECO:0000256" key="5">
    <source>
        <dbReference type="ARBA" id="ARBA00022985"/>
    </source>
</evidence>
<dbReference type="GO" id="GO:0005886">
    <property type="term" value="C:plasma membrane"/>
    <property type="evidence" value="ECO:0007669"/>
    <property type="project" value="TreeGrafter"/>
</dbReference>
<protein>
    <submittedName>
        <fullName evidence="10">Undecaprenyl-phosphate 4-deoxy-4-formamido-L-arabinose transferase</fullName>
        <ecNumber evidence="10">2.4.2.53</ecNumber>
    </submittedName>
</protein>
<evidence type="ECO:0000256" key="2">
    <source>
        <dbReference type="ARBA" id="ARBA00022676"/>
    </source>
</evidence>
<dbReference type="GO" id="GO:0009103">
    <property type="term" value="P:lipopolysaccharide biosynthetic process"/>
    <property type="evidence" value="ECO:0007669"/>
    <property type="project" value="UniProtKB-KW"/>
</dbReference>
<dbReference type="InterPro" id="IPR050256">
    <property type="entry name" value="Glycosyltransferase_2"/>
</dbReference>
<evidence type="ECO:0000256" key="3">
    <source>
        <dbReference type="ARBA" id="ARBA00022679"/>
    </source>
</evidence>
<keyword evidence="1" id="KW-1003">Cell membrane</keyword>
<keyword evidence="5" id="KW-0448">Lipopolysaccharide biosynthesis</keyword>
<dbReference type="InterPro" id="IPR029044">
    <property type="entry name" value="Nucleotide-diphossugar_trans"/>
</dbReference>
<accession>A0A518BKE2</accession>
<keyword evidence="3 10" id="KW-0808">Transferase</keyword>
<feature type="transmembrane region" description="Helical" evidence="8">
    <location>
        <begin position="245"/>
        <end position="268"/>
    </location>
</feature>
<dbReference type="Pfam" id="PF00535">
    <property type="entry name" value="Glycos_transf_2"/>
    <property type="match status" value="1"/>
</dbReference>
<dbReference type="KEGG" id="pbap:Pla133_25180"/>
<reference evidence="10 11" key="1">
    <citation type="submission" date="2019-02" db="EMBL/GenBank/DDBJ databases">
        <title>Deep-cultivation of Planctomycetes and their phenomic and genomic characterization uncovers novel biology.</title>
        <authorList>
            <person name="Wiegand S."/>
            <person name="Jogler M."/>
            <person name="Boedeker C."/>
            <person name="Pinto D."/>
            <person name="Vollmers J."/>
            <person name="Rivas-Marin E."/>
            <person name="Kohn T."/>
            <person name="Peeters S.H."/>
            <person name="Heuer A."/>
            <person name="Rast P."/>
            <person name="Oberbeckmann S."/>
            <person name="Bunk B."/>
            <person name="Jeske O."/>
            <person name="Meyerdierks A."/>
            <person name="Storesund J.E."/>
            <person name="Kallscheuer N."/>
            <person name="Luecker S."/>
            <person name="Lage O.M."/>
            <person name="Pohl T."/>
            <person name="Merkel B.J."/>
            <person name="Hornburger P."/>
            <person name="Mueller R.-W."/>
            <person name="Bruemmer F."/>
            <person name="Labrenz M."/>
            <person name="Spormann A.M."/>
            <person name="Op den Camp H."/>
            <person name="Overmann J."/>
            <person name="Amann R."/>
            <person name="Jetten M.S.M."/>
            <person name="Mascher T."/>
            <person name="Medema M.H."/>
            <person name="Devos D.P."/>
            <person name="Kaster A.-K."/>
            <person name="Ovreas L."/>
            <person name="Rohde M."/>
            <person name="Galperin M.Y."/>
            <person name="Jogler C."/>
        </authorList>
    </citation>
    <scope>NUCLEOTIDE SEQUENCE [LARGE SCALE GENOMIC DNA]</scope>
    <source>
        <strain evidence="10 11">Pla133</strain>
    </source>
</reference>
<evidence type="ECO:0000256" key="7">
    <source>
        <dbReference type="ARBA" id="ARBA00023136"/>
    </source>
</evidence>
<evidence type="ECO:0000256" key="1">
    <source>
        <dbReference type="ARBA" id="ARBA00022475"/>
    </source>
</evidence>
<name>A0A518BKE2_9BACT</name>